<feature type="region of interest" description="Disordered" evidence="1">
    <location>
        <begin position="90"/>
        <end position="112"/>
    </location>
</feature>
<feature type="compositionally biased region" description="Basic residues" evidence="1">
    <location>
        <begin position="94"/>
        <end position="112"/>
    </location>
</feature>
<gene>
    <name evidence="2" type="ORF">U9M48_005097</name>
</gene>
<proteinExistence type="predicted"/>
<dbReference type="Proteomes" id="UP001341281">
    <property type="component" value="Chromosome 01"/>
</dbReference>
<name>A0AAQ3SJL4_PASNO</name>
<protein>
    <submittedName>
        <fullName evidence="2">Uncharacterized protein</fullName>
    </submittedName>
</protein>
<keyword evidence="3" id="KW-1185">Reference proteome</keyword>
<evidence type="ECO:0000256" key="1">
    <source>
        <dbReference type="SAM" id="MobiDB-lite"/>
    </source>
</evidence>
<dbReference type="EMBL" id="CP144745">
    <property type="protein sequence ID" value="WVZ54272.1"/>
    <property type="molecule type" value="Genomic_DNA"/>
</dbReference>
<sequence length="126" mass="13433">MKLSKARTRRSIQVSTPIMVAAASRAAVIRRAAGDTMVVVVAVAAAMTNADASTGEAILMPDIGGSGITLAMVLLPGSWVEAIYEGQGLAAQHSHGRPGRRRSKPRVRHTRPRRSKELFLLAFSQS</sequence>
<evidence type="ECO:0000313" key="3">
    <source>
        <dbReference type="Proteomes" id="UP001341281"/>
    </source>
</evidence>
<accession>A0AAQ3SJL4</accession>
<evidence type="ECO:0000313" key="2">
    <source>
        <dbReference type="EMBL" id="WVZ54272.1"/>
    </source>
</evidence>
<dbReference type="AlphaFoldDB" id="A0AAQ3SJL4"/>
<reference evidence="2 3" key="1">
    <citation type="submission" date="2024-02" db="EMBL/GenBank/DDBJ databases">
        <title>High-quality chromosome-scale genome assembly of Pensacola bahiagrass (Paspalum notatum Flugge var. saurae).</title>
        <authorList>
            <person name="Vega J.M."/>
            <person name="Podio M."/>
            <person name="Orjuela J."/>
            <person name="Siena L.A."/>
            <person name="Pessino S.C."/>
            <person name="Combes M.C."/>
            <person name="Mariac C."/>
            <person name="Albertini E."/>
            <person name="Pupilli F."/>
            <person name="Ortiz J.P.A."/>
            <person name="Leblanc O."/>
        </authorList>
    </citation>
    <scope>NUCLEOTIDE SEQUENCE [LARGE SCALE GENOMIC DNA]</scope>
    <source>
        <strain evidence="2">R1</strain>
        <tissue evidence="2">Leaf</tissue>
    </source>
</reference>
<organism evidence="2 3">
    <name type="scientific">Paspalum notatum var. saurae</name>
    <dbReference type="NCBI Taxonomy" id="547442"/>
    <lineage>
        <taxon>Eukaryota</taxon>
        <taxon>Viridiplantae</taxon>
        <taxon>Streptophyta</taxon>
        <taxon>Embryophyta</taxon>
        <taxon>Tracheophyta</taxon>
        <taxon>Spermatophyta</taxon>
        <taxon>Magnoliopsida</taxon>
        <taxon>Liliopsida</taxon>
        <taxon>Poales</taxon>
        <taxon>Poaceae</taxon>
        <taxon>PACMAD clade</taxon>
        <taxon>Panicoideae</taxon>
        <taxon>Andropogonodae</taxon>
        <taxon>Paspaleae</taxon>
        <taxon>Paspalinae</taxon>
        <taxon>Paspalum</taxon>
    </lineage>
</organism>